<dbReference type="Proteomes" id="UP000294662">
    <property type="component" value="Unassembled WGS sequence"/>
</dbReference>
<dbReference type="SUPFAM" id="SSF116734">
    <property type="entry name" value="DNA methylase specificity domain"/>
    <property type="match status" value="2"/>
</dbReference>
<comment type="caution">
    <text evidence="6">The sequence shown here is derived from an EMBL/GenBank/DDBJ whole genome shotgun (WGS) entry which is preliminary data.</text>
</comment>
<protein>
    <recommendedName>
        <fullName evidence="5">Type I restriction modification DNA specificity domain-containing protein</fullName>
    </recommendedName>
</protein>
<name>A0A4R5EP96_9RHOB</name>
<organism evidence="6 7">
    <name type="scientific">Antarcticimicrobium sediminis</name>
    <dbReference type="NCBI Taxonomy" id="2546227"/>
    <lineage>
        <taxon>Bacteria</taxon>
        <taxon>Pseudomonadati</taxon>
        <taxon>Pseudomonadota</taxon>
        <taxon>Alphaproteobacteria</taxon>
        <taxon>Rhodobacterales</taxon>
        <taxon>Paracoccaceae</taxon>
        <taxon>Antarcticimicrobium</taxon>
    </lineage>
</organism>
<dbReference type="InterPro" id="IPR044946">
    <property type="entry name" value="Restrct_endonuc_typeI_TRD_sf"/>
</dbReference>
<dbReference type="InterPro" id="IPR000055">
    <property type="entry name" value="Restrct_endonuc_typeI_TRD"/>
</dbReference>
<dbReference type="InterPro" id="IPR051212">
    <property type="entry name" value="Type-I_RE_S_subunit"/>
</dbReference>
<dbReference type="PANTHER" id="PTHR43140">
    <property type="entry name" value="TYPE-1 RESTRICTION ENZYME ECOKI SPECIFICITY PROTEIN"/>
    <property type="match status" value="1"/>
</dbReference>
<gene>
    <name evidence="6" type="ORF">E1B25_15555</name>
</gene>
<comment type="similarity">
    <text evidence="1">Belongs to the type-I restriction system S methylase family.</text>
</comment>
<dbReference type="EMBL" id="SMFP01000010">
    <property type="protein sequence ID" value="TDE36323.1"/>
    <property type="molecule type" value="Genomic_DNA"/>
</dbReference>
<evidence type="ECO:0000313" key="7">
    <source>
        <dbReference type="Proteomes" id="UP000294662"/>
    </source>
</evidence>
<keyword evidence="3" id="KW-0238">DNA-binding</keyword>
<dbReference type="OrthoDB" id="164285at2"/>
<dbReference type="RefSeq" id="WP_132830435.1">
    <property type="nucleotide sequence ID" value="NZ_SMFP01000010.1"/>
</dbReference>
<feature type="domain" description="Type I restriction modification DNA specificity" evidence="5">
    <location>
        <begin position="5"/>
        <end position="171"/>
    </location>
</feature>
<keyword evidence="7" id="KW-1185">Reference proteome</keyword>
<feature type="region of interest" description="Disordered" evidence="4">
    <location>
        <begin position="245"/>
        <end position="269"/>
    </location>
</feature>
<evidence type="ECO:0000313" key="6">
    <source>
        <dbReference type="EMBL" id="TDE36323.1"/>
    </source>
</evidence>
<dbReference type="Pfam" id="PF01420">
    <property type="entry name" value="Methylase_S"/>
    <property type="match status" value="1"/>
</dbReference>
<accession>A0A4R5EP96</accession>
<reference evidence="6 7" key="1">
    <citation type="submission" date="2019-03" db="EMBL/GenBank/DDBJ databases">
        <authorList>
            <person name="Zhang S."/>
        </authorList>
    </citation>
    <scope>NUCLEOTIDE SEQUENCE [LARGE SCALE GENOMIC DNA]</scope>
    <source>
        <strain evidence="6 7">S4J41</strain>
    </source>
</reference>
<dbReference type="GO" id="GO:0003677">
    <property type="term" value="F:DNA binding"/>
    <property type="evidence" value="ECO:0007669"/>
    <property type="project" value="UniProtKB-KW"/>
</dbReference>
<dbReference type="GO" id="GO:0009307">
    <property type="term" value="P:DNA restriction-modification system"/>
    <property type="evidence" value="ECO:0007669"/>
    <property type="project" value="UniProtKB-KW"/>
</dbReference>
<evidence type="ECO:0000256" key="1">
    <source>
        <dbReference type="ARBA" id="ARBA00010923"/>
    </source>
</evidence>
<dbReference type="Gene3D" id="3.90.220.20">
    <property type="entry name" value="DNA methylase specificity domains"/>
    <property type="match status" value="2"/>
</dbReference>
<proteinExistence type="inferred from homology"/>
<evidence type="ECO:0000259" key="5">
    <source>
        <dbReference type="Pfam" id="PF01420"/>
    </source>
</evidence>
<keyword evidence="2" id="KW-0680">Restriction system</keyword>
<sequence>MTELPRGWAAVTLEDVAFWSSGGTPSRKRADYFGGGIPWVKTGELTGKYIRNTEETLTDLGVKNSSAKVFPIGSVGIAMYGATIGKVSIWAIEASTNQACAVAQPFADVISSEFLYHFMHSEKDALVKQGKGGAQPNISQGILKEWPIALPPTNEQRRIVSRVEALFDEIGKGVESLRTAKTTLGLYRQSLLKSAFEGRLTAGWRAQNADKLESPETLLARIQAERETRYKAALEAWQEALANWREGGEKGKKPAKPKRPADFDAPTDVELSRLPELPEEWAISQVNELSAHITSGSRDWKTHYGRGSSVFVMAQNVRAGRYDASTKHIIDPPNDSLSADRTRVAKNDLLITIVGANTGNVCVFPYSRKDHYVCQSVALVRLYNPMYARYLNFYFQDDSSGKKILDYYIYGAGRPHLGFEELKRTLVPICSPAEQAEIVRMLDARLEAASALEVEIDAALTRADALRQSILKKAFSGRLVPQDPTDEPASALLARIKAERAKAPKPPRKRKAIA</sequence>
<dbReference type="AlphaFoldDB" id="A0A4R5EP96"/>
<dbReference type="PANTHER" id="PTHR43140:SF1">
    <property type="entry name" value="TYPE I RESTRICTION ENZYME ECOKI SPECIFICITY SUBUNIT"/>
    <property type="match status" value="1"/>
</dbReference>
<evidence type="ECO:0000256" key="4">
    <source>
        <dbReference type="SAM" id="MobiDB-lite"/>
    </source>
</evidence>
<evidence type="ECO:0000256" key="3">
    <source>
        <dbReference type="ARBA" id="ARBA00023125"/>
    </source>
</evidence>
<dbReference type="CDD" id="cd17515">
    <property type="entry name" value="RMtype1_S_MjaORF132P_Sau1132ORF3780P-TRD1-CR1_like"/>
    <property type="match status" value="1"/>
</dbReference>
<evidence type="ECO:0000256" key="2">
    <source>
        <dbReference type="ARBA" id="ARBA00022747"/>
    </source>
</evidence>